<dbReference type="PANTHER" id="PTHR43716:SF2">
    <property type="entry name" value="BLL6224 PROTEIN"/>
    <property type="match status" value="1"/>
</dbReference>
<dbReference type="GO" id="GO:0071949">
    <property type="term" value="F:FAD binding"/>
    <property type="evidence" value="ECO:0007669"/>
    <property type="project" value="InterPro"/>
</dbReference>
<dbReference type="InterPro" id="IPR051264">
    <property type="entry name" value="FAD-oxidored/transferase_4"/>
</dbReference>
<dbReference type="SUPFAM" id="SSF56176">
    <property type="entry name" value="FAD-binding/transporter-associated domain-like"/>
    <property type="match status" value="1"/>
</dbReference>
<dbReference type="InterPro" id="IPR004113">
    <property type="entry name" value="FAD-bd_oxidored_4_C"/>
</dbReference>
<evidence type="ECO:0000256" key="2">
    <source>
        <dbReference type="ARBA" id="ARBA00022630"/>
    </source>
</evidence>
<evidence type="ECO:0000256" key="3">
    <source>
        <dbReference type="ARBA" id="ARBA00022827"/>
    </source>
</evidence>
<comment type="caution">
    <text evidence="5">The sequence shown here is derived from an EMBL/GenBank/DDBJ whole genome shotgun (WGS) entry which is preliminary data.</text>
</comment>
<dbReference type="AlphaFoldDB" id="A0A840BQM6"/>
<dbReference type="Gene3D" id="3.30.70.2740">
    <property type="match status" value="1"/>
</dbReference>
<dbReference type="PROSITE" id="PS51387">
    <property type="entry name" value="FAD_PCMH"/>
    <property type="match status" value="1"/>
</dbReference>
<dbReference type="GO" id="GO:0022904">
    <property type="term" value="P:respiratory electron transport chain"/>
    <property type="evidence" value="ECO:0007669"/>
    <property type="project" value="TreeGrafter"/>
</dbReference>
<dbReference type="Pfam" id="PF02913">
    <property type="entry name" value="FAD-oxidase_C"/>
    <property type="match status" value="1"/>
</dbReference>
<proteinExistence type="inferred from homology"/>
<accession>A0A840BQM6</accession>
<dbReference type="Gene3D" id="1.10.45.10">
    <property type="entry name" value="Vanillyl-alcohol Oxidase, Chain A, domain 4"/>
    <property type="match status" value="1"/>
</dbReference>
<dbReference type="RefSeq" id="WP_183315743.1">
    <property type="nucleotide sequence ID" value="NZ_JACIEN010000001.1"/>
</dbReference>
<dbReference type="InterPro" id="IPR016164">
    <property type="entry name" value="FAD-linked_Oxase-like_C"/>
</dbReference>
<evidence type="ECO:0000313" key="6">
    <source>
        <dbReference type="Proteomes" id="UP000577362"/>
    </source>
</evidence>
<keyword evidence="2" id="KW-0285">Flavoprotein</keyword>
<dbReference type="InterPro" id="IPR036318">
    <property type="entry name" value="FAD-bd_PCMH-like_sf"/>
</dbReference>
<gene>
    <name evidence="5" type="ORF">GGR16_000767</name>
</gene>
<keyword evidence="3" id="KW-0274">FAD</keyword>
<comment type="similarity">
    <text evidence="1">Belongs to the FAD-binding oxidoreductase/transferase type 4 family.</text>
</comment>
<evidence type="ECO:0000313" key="5">
    <source>
        <dbReference type="EMBL" id="MBB4015761.1"/>
    </source>
</evidence>
<protein>
    <submittedName>
        <fullName evidence="5">FAD/FMN-containing dehydrogenase</fullName>
    </submittedName>
</protein>
<dbReference type="Gene3D" id="3.30.43.10">
    <property type="entry name" value="Uridine Diphospho-n-acetylenolpyruvylglucosamine Reductase, domain 2"/>
    <property type="match status" value="1"/>
</dbReference>
<keyword evidence="6" id="KW-1185">Reference proteome</keyword>
<reference evidence="5 6" key="1">
    <citation type="submission" date="2020-08" db="EMBL/GenBank/DDBJ databases">
        <title>Genomic Encyclopedia of Type Strains, Phase IV (KMG-IV): sequencing the most valuable type-strain genomes for metagenomic binning, comparative biology and taxonomic classification.</title>
        <authorList>
            <person name="Goeker M."/>
        </authorList>
    </citation>
    <scope>NUCLEOTIDE SEQUENCE [LARGE SCALE GENOMIC DNA]</scope>
    <source>
        <strain evidence="5 6">DSM 103737</strain>
    </source>
</reference>
<dbReference type="Pfam" id="PF01565">
    <property type="entry name" value="FAD_binding_4"/>
    <property type="match status" value="1"/>
</dbReference>
<dbReference type="GO" id="GO:0003824">
    <property type="term" value="F:catalytic activity"/>
    <property type="evidence" value="ECO:0007669"/>
    <property type="project" value="InterPro"/>
</dbReference>
<dbReference type="Proteomes" id="UP000577362">
    <property type="component" value="Unassembled WGS sequence"/>
</dbReference>
<organism evidence="5 6">
    <name type="scientific">Chelatococcus caeni</name>
    <dbReference type="NCBI Taxonomy" id="1348468"/>
    <lineage>
        <taxon>Bacteria</taxon>
        <taxon>Pseudomonadati</taxon>
        <taxon>Pseudomonadota</taxon>
        <taxon>Alphaproteobacteria</taxon>
        <taxon>Hyphomicrobiales</taxon>
        <taxon>Chelatococcaceae</taxon>
        <taxon>Chelatococcus</taxon>
    </lineage>
</organism>
<evidence type="ECO:0000259" key="4">
    <source>
        <dbReference type="PROSITE" id="PS51387"/>
    </source>
</evidence>
<dbReference type="PANTHER" id="PTHR43716">
    <property type="entry name" value="D-2-HYDROXYGLUTARATE DEHYDROGENASE, MITOCHONDRIAL"/>
    <property type="match status" value="1"/>
</dbReference>
<dbReference type="Gene3D" id="3.30.465.10">
    <property type="match status" value="1"/>
</dbReference>
<dbReference type="InterPro" id="IPR016171">
    <property type="entry name" value="Vanillyl_alc_oxidase_C-sub2"/>
</dbReference>
<feature type="domain" description="FAD-binding PCMH-type" evidence="4">
    <location>
        <begin position="35"/>
        <end position="216"/>
    </location>
</feature>
<dbReference type="InterPro" id="IPR016169">
    <property type="entry name" value="FAD-bd_PCMH_sub2"/>
</dbReference>
<evidence type="ECO:0000256" key="1">
    <source>
        <dbReference type="ARBA" id="ARBA00008000"/>
    </source>
</evidence>
<dbReference type="EMBL" id="JACIEN010000001">
    <property type="protein sequence ID" value="MBB4015761.1"/>
    <property type="molecule type" value="Genomic_DNA"/>
</dbReference>
<dbReference type="InterPro" id="IPR006094">
    <property type="entry name" value="Oxid_FAD_bind_N"/>
</dbReference>
<dbReference type="Gene3D" id="3.30.70.2190">
    <property type="match status" value="1"/>
</dbReference>
<dbReference type="SUPFAM" id="SSF55103">
    <property type="entry name" value="FAD-linked oxidases, C-terminal domain"/>
    <property type="match status" value="1"/>
</dbReference>
<sequence length="479" mass="50209">MNSLVDELARVVGADHVLTAAGEQAPYVTDWLGKYRGSALAVVRPGSSEEVRRVLAACHEAGAIVVPQGGHTSLSGGATPDGSGNAVVLSLTRMNRIREIDPIGNTITVDAGCVLARVQEAAREAGRFFPLSLGAEGSCTIGGNLAANAGGVAVLRYGTMRELTLGLEVVLPDGRMWDGLKALRKDNSGYSLRDLFIGSEGTLGVITGAVLKLFPEPRARAAAFVAVPGLDAALGLLAVVRERCGDRLTAFEFMTDVCLDLVTRHVADARLPFGSLPAAAVLVELSDTDGEAALAERLETALVDAVEAGLAEDAVVAQDGTQARAFWRLREGISEALVRAGKAAKHDVSVPVAEMAAFVREAGAAVEESAPGARPVVFGHLGDGNLHYNVLRPEVASEEAFAAAAPALTRRVHDVVARHQGSISAEHGIGQLRVGEMSGCKSPLELELMSALKTVLDPQWRFNPGKLLPPDMPARRPVE</sequence>
<dbReference type="InterPro" id="IPR016166">
    <property type="entry name" value="FAD-bd_PCMH"/>
</dbReference>
<dbReference type="InterPro" id="IPR016167">
    <property type="entry name" value="FAD-bd_PCMH_sub1"/>
</dbReference>
<name>A0A840BQM6_9HYPH</name>